<keyword evidence="1 10" id="KW-1003">Cell membrane</keyword>
<dbReference type="HAMAP" id="MF_00033">
    <property type="entry name" value="MurG"/>
    <property type="match status" value="1"/>
</dbReference>
<organism evidence="13 14">
    <name type="scientific">Anaerosacchariphilus hominis</name>
    <dbReference type="NCBI Taxonomy" id="2763017"/>
    <lineage>
        <taxon>Bacteria</taxon>
        <taxon>Bacillati</taxon>
        <taxon>Bacillota</taxon>
        <taxon>Clostridia</taxon>
        <taxon>Lachnospirales</taxon>
        <taxon>Lachnospiraceae</taxon>
        <taxon>Anaerosacchariphilus</taxon>
    </lineage>
</organism>
<evidence type="ECO:0000256" key="5">
    <source>
        <dbReference type="ARBA" id="ARBA00022960"/>
    </source>
</evidence>
<keyword evidence="8 10" id="KW-0131">Cell cycle</keyword>
<keyword evidence="7 10" id="KW-0472">Membrane</keyword>
<dbReference type="PANTHER" id="PTHR21015:SF27">
    <property type="entry name" value="UDP-N-ACETYLGLUCOSAMINE--N-ACETYLMURAMYL-(PENTAPEPTIDE) PYROPHOSPHORYL-UNDECAPRENOL N-ACETYLGLUCOSAMINE TRANSFERASE"/>
    <property type="match status" value="1"/>
</dbReference>
<evidence type="ECO:0000313" key="14">
    <source>
        <dbReference type="Proteomes" id="UP000649345"/>
    </source>
</evidence>
<keyword evidence="5 10" id="KW-0133">Cell shape</keyword>
<dbReference type="NCBIfam" id="TIGR01133">
    <property type="entry name" value="murG"/>
    <property type="match status" value="1"/>
</dbReference>
<feature type="domain" description="Glycosyl transferase family 28 C-terminal" evidence="12">
    <location>
        <begin position="187"/>
        <end position="343"/>
    </location>
</feature>
<evidence type="ECO:0000256" key="7">
    <source>
        <dbReference type="ARBA" id="ARBA00023136"/>
    </source>
</evidence>
<evidence type="ECO:0000256" key="9">
    <source>
        <dbReference type="ARBA" id="ARBA00023316"/>
    </source>
</evidence>
<comment type="pathway">
    <text evidence="10">Cell wall biogenesis; peptidoglycan biosynthesis.</text>
</comment>
<keyword evidence="4 10" id="KW-0808">Transferase</keyword>
<feature type="binding site" evidence="10">
    <location>
        <position position="194"/>
    </location>
    <ligand>
        <name>UDP-N-acetyl-alpha-D-glucosamine</name>
        <dbReference type="ChEBI" id="CHEBI:57705"/>
    </ligand>
</feature>
<dbReference type="Proteomes" id="UP000649345">
    <property type="component" value="Unassembled WGS sequence"/>
</dbReference>
<dbReference type="Gene3D" id="3.40.50.2000">
    <property type="entry name" value="Glycogen Phosphorylase B"/>
    <property type="match status" value="2"/>
</dbReference>
<dbReference type="GO" id="GO:0071555">
    <property type="term" value="P:cell wall organization"/>
    <property type="evidence" value="ECO:0007669"/>
    <property type="project" value="UniProtKB-KW"/>
</dbReference>
<keyword evidence="2 10" id="KW-0132">Cell division</keyword>
<comment type="catalytic activity">
    <reaction evidence="10">
        <text>di-trans,octa-cis-undecaprenyl diphospho-N-acetyl-alpha-D-muramoyl-L-alanyl-D-glutamyl-meso-2,6-diaminopimeloyl-D-alanyl-D-alanine + UDP-N-acetyl-alpha-D-glucosamine = di-trans,octa-cis-undecaprenyl diphospho-[N-acetyl-alpha-D-glucosaminyl-(1-&gt;4)]-N-acetyl-alpha-D-muramoyl-L-alanyl-D-glutamyl-meso-2,6-diaminopimeloyl-D-alanyl-D-alanine + UDP + H(+)</text>
        <dbReference type="Rhea" id="RHEA:31227"/>
        <dbReference type="ChEBI" id="CHEBI:15378"/>
        <dbReference type="ChEBI" id="CHEBI:57705"/>
        <dbReference type="ChEBI" id="CHEBI:58223"/>
        <dbReference type="ChEBI" id="CHEBI:61387"/>
        <dbReference type="ChEBI" id="CHEBI:61388"/>
        <dbReference type="EC" id="2.4.1.227"/>
    </reaction>
</comment>
<dbReference type="GO" id="GO:0005975">
    <property type="term" value="P:carbohydrate metabolic process"/>
    <property type="evidence" value="ECO:0007669"/>
    <property type="project" value="InterPro"/>
</dbReference>
<comment type="caution">
    <text evidence="13">The sequence shown here is derived from an EMBL/GenBank/DDBJ whole genome shotgun (WGS) entry which is preliminary data.</text>
</comment>
<name>A0A923LAI5_9FIRM</name>
<dbReference type="Pfam" id="PF04101">
    <property type="entry name" value="Glyco_tran_28_C"/>
    <property type="match status" value="1"/>
</dbReference>
<proteinExistence type="inferred from homology"/>
<dbReference type="Pfam" id="PF03033">
    <property type="entry name" value="Glyco_transf_28"/>
    <property type="match status" value="1"/>
</dbReference>
<keyword evidence="6 10" id="KW-0573">Peptidoglycan synthesis</keyword>
<dbReference type="PANTHER" id="PTHR21015">
    <property type="entry name" value="UDP-N-ACETYLGLUCOSAMINE--N-ACETYLMURAMYL-(PENTAPEPTIDE) PYROPHOSPHORYL-UNDECAPRENOL N-ACETYLGLUCOSAMINE TRANSFERASE 1"/>
    <property type="match status" value="1"/>
</dbReference>
<dbReference type="InterPro" id="IPR004276">
    <property type="entry name" value="GlycoTrans_28_N"/>
</dbReference>
<dbReference type="InterPro" id="IPR007235">
    <property type="entry name" value="Glyco_trans_28_C"/>
</dbReference>
<dbReference type="CDD" id="cd03785">
    <property type="entry name" value="GT28_MurG"/>
    <property type="match status" value="1"/>
</dbReference>
<comment type="caution">
    <text evidence="10">Lacks conserved residue(s) required for the propagation of feature annotation.</text>
</comment>
<evidence type="ECO:0000256" key="6">
    <source>
        <dbReference type="ARBA" id="ARBA00022984"/>
    </source>
</evidence>
<dbReference type="GO" id="GO:0009252">
    <property type="term" value="P:peptidoglycan biosynthetic process"/>
    <property type="evidence" value="ECO:0007669"/>
    <property type="project" value="UniProtKB-UniRule"/>
</dbReference>
<evidence type="ECO:0000259" key="12">
    <source>
        <dbReference type="Pfam" id="PF04101"/>
    </source>
</evidence>
<accession>A0A923LAI5</accession>
<keyword evidence="14" id="KW-1185">Reference proteome</keyword>
<dbReference type="AlphaFoldDB" id="A0A923LAI5"/>
<evidence type="ECO:0000256" key="10">
    <source>
        <dbReference type="HAMAP-Rule" id="MF_00033"/>
    </source>
</evidence>
<sequence length="355" mass="38848">MKRILLTGGGTAGHVTPNIALLPRLRELGYDISYMGSYEGIERRLIEELQIPYYGISSGKLRRYFDPKNFTDPFKVLKGCMEARRIIRKLQPDVVFSKGGFVSVPVVLAAAHYKIPVILHESDMTPGLANRICIPSARKVCCNFPETLSHLPKQKAVLTGSPIRQELLTGDAVKALRFTGLTPDRPVLLVMGGSLGATAVNEAVRSILPRLLKEFQVIHLCGKGKVDPSLSALSGYVQYEYIQDELKDLFALSDIVISRAGANAICELLALRKPNLLIPLSAAASRGDQILNARSFERQGFSLVMEEEAVTPEALLAAVHQLYENRTSFTDAMAASQQTDAIETITGLIEEAVKA</sequence>
<gene>
    <name evidence="10" type="primary">murG</name>
    <name evidence="13" type="ORF">H8S44_02530</name>
</gene>
<keyword evidence="9 10" id="KW-0961">Cell wall biogenesis/degradation</keyword>
<evidence type="ECO:0000313" key="13">
    <source>
        <dbReference type="EMBL" id="MBC5658664.1"/>
    </source>
</evidence>
<feature type="domain" description="Glycosyltransferase family 28 N-terminal" evidence="11">
    <location>
        <begin position="4"/>
        <end position="140"/>
    </location>
</feature>
<dbReference type="GO" id="GO:0005886">
    <property type="term" value="C:plasma membrane"/>
    <property type="evidence" value="ECO:0007669"/>
    <property type="project" value="UniProtKB-SubCell"/>
</dbReference>
<dbReference type="NCBIfam" id="NF009102">
    <property type="entry name" value="PRK12446.1"/>
    <property type="match status" value="1"/>
</dbReference>
<protein>
    <recommendedName>
        <fullName evidence="10">UDP-N-acetylglucosamine--N-acetylmuramyl-(pentapeptide) pyrophosphoryl-undecaprenol N-acetylglucosamine transferase</fullName>
        <ecNumber evidence="10">2.4.1.227</ecNumber>
    </recommendedName>
    <alternativeName>
        <fullName evidence="10">Undecaprenyl-PP-MurNAc-pentapeptide-UDPGlcNAc GlcNAc transferase</fullName>
    </alternativeName>
</protein>
<evidence type="ECO:0000259" key="11">
    <source>
        <dbReference type="Pfam" id="PF03033"/>
    </source>
</evidence>
<dbReference type="EC" id="2.4.1.227" evidence="10"/>
<dbReference type="GO" id="GO:0008360">
    <property type="term" value="P:regulation of cell shape"/>
    <property type="evidence" value="ECO:0007669"/>
    <property type="project" value="UniProtKB-KW"/>
</dbReference>
<evidence type="ECO:0000256" key="3">
    <source>
        <dbReference type="ARBA" id="ARBA00022676"/>
    </source>
</evidence>
<dbReference type="RefSeq" id="WP_186872644.1">
    <property type="nucleotide sequence ID" value="NZ_JACOOR010000001.1"/>
</dbReference>
<comment type="subcellular location">
    <subcellularLocation>
        <location evidence="10">Cell membrane</location>
        <topology evidence="10">Peripheral membrane protein</topology>
        <orientation evidence="10">Cytoplasmic side</orientation>
    </subcellularLocation>
</comment>
<reference evidence="13" key="1">
    <citation type="submission" date="2020-08" db="EMBL/GenBank/DDBJ databases">
        <title>Genome public.</title>
        <authorList>
            <person name="Liu C."/>
            <person name="Sun Q."/>
        </authorList>
    </citation>
    <scope>NUCLEOTIDE SEQUENCE</scope>
    <source>
        <strain evidence="13">NSJ-68</strain>
    </source>
</reference>
<dbReference type="SUPFAM" id="SSF53756">
    <property type="entry name" value="UDP-Glycosyltransferase/glycogen phosphorylase"/>
    <property type="match status" value="1"/>
</dbReference>
<evidence type="ECO:0000256" key="8">
    <source>
        <dbReference type="ARBA" id="ARBA00023306"/>
    </source>
</evidence>
<dbReference type="EMBL" id="JACOOR010000001">
    <property type="protein sequence ID" value="MBC5658664.1"/>
    <property type="molecule type" value="Genomic_DNA"/>
</dbReference>
<evidence type="ECO:0000256" key="2">
    <source>
        <dbReference type="ARBA" id="ARBA00022618"/>
    </source>
</evidence>
<keyword evidence="3 10" id="KW-0328">Glycosyltransferase</keyword>
<feature type="binding site" evidence="10">
    <location>
        <position position="289"/>
    </location>
    <ligand>
        <name>UDP-N-acetyl-alpha-D-glucosamine</name>
        <dbReference type="ChEBI" id="CHEBI:57705"/>
    </ligand>
</feature>
<dbReference type="GO" id="GO:0051301">
    <property type="term" value="P:cell division"/>
    <property type="evidence" value="ECO:0007669"/>
    <property type="project" value="UniProtKB-KW"/>
</dbReference>
<dbReference type="InterPro" id="IPR006009">
    <property type="entry name" value="GlcNAc_MurG"/>
</dbReference>
<feature type="binding site" evidence="10">
    <location>
        <begin position="11"/>
        <end position="13"/>
    </location>
    <ligand>
        <name>UDP-N-acetyl-alpha-D-glucosamine</name>
        <dbReference type="ChEBI" id="CHEBI:57705"/>
    </ligand>
</feature>
<comment type="function">
    <text evidence="10">Cell wall formation. Catalyzes the transfer of a GlcNAc subunit on undecaprenyl-pyrophosphoryl-MurNAc-pentapeptide (lipid intermediate I) to form undecaprenyl-pyrophosphoryl-MurNAc-(pentapeptide)GlcNAc (lipid intermediate II).</text>
</comment>
<dbReference type="GO" id="GO:0050511">
    <property type="term" value="F:undecaprenyldiphospho-muramoylpentapeptide beta-N-acetylglucosaminyltransferase activity"/>
    <property type="evidence" value="ECO:0007669"/>
    <property type="project" value="UniProtKB-UniRule"/>
</dbReference>
<feature type="binding site" evidence="10">
    <location>
        <position position="164"/>
    </location>
    <ligand>
        <name>UDP-N-acetyl-alpha-D-glucosamine</name>
        <dbReference type="ChEBI" id="CHEBI:57705"/>
    </ligand>
</feature>
<evidence type="ECO:0000256" key="4">
    <source>
        <dbReference type="ARBA" id="ARBA00022679"/>
    </source>
</evidence>
<evidence type="ECO:0000256" key="1">
    <source>
        <dbReference type="ARBA" id="ARBA00022475"/>
    </source>
</evidence>
<comment type="similarity">
    <text evidence="10">Belongs to the glycosyltransferase 28 family. MurG subfamily.</text>
</comment>